<dbReference type="OrthoDB" id="464023at2"/>
<evidence type="ECO:0000313" key="2">
    <source>
        <dbReference type="Proteomes" id="UP000034681"/>
    </source>
</evidence>
<dbReference type="Proteomes" id="UP000034681">
    <property type="component" value="Unassembled WGS sequence"/>
</dbReference>
<reference evidence="1" key="1">
    <citation type="submission" date="2012-04" db="EMBL/GenBank/DDBJ databases">
        <authorList>
            <person name="Borisov I.G."/>
            <person name="Ivanikova N.V."/>
            <person name="Pinevich A.V."/>
        </authorList>
    </citation>
    <scope>NUCLEOTIDE SEQUENCE</scope>
    <source>
        <strain evidence="1">CALU 1027</strain>
    </source>
</reference>
<dbReference type="EMBL" id="AJTX02000002">
    <property type="protein sequence ID" value="KKJ01015.1"/>
    <property type="molecule type" value="Genomic_DNA"/>
</dbReference>
<dbReference type="SUPFAM" id="SSF160246">
    <property type="entry name" value="EspE N-terminal domain-like"/>
    <property type="match status" value="1"/>
</dbReference>
<accession>A0A0M2PXW5</accession>
<dbReference type="AlphaFoldDB" id="A0A0M2PXW5"/>
<proteinExistence type="predicted"/>
<gene>
    <name evidence="1" type="ORF">PROH_00855</name>
</gene>
<comment type="caution">
    <text evidence="1">The sequence shown here is derived from an EMBL/GenBank/DDBJ whole genome shotgun (WGS) entry which is preliminary data.</text>
</comment>
<keyword evidence="2" id="KW-1185">Reference proteome</keyword>
<evidence type="ECO:0000313" key="1">
    <source>
        <dbReference type="EMBL" id="KKJ01015.1"/>
    </source>
</evidence>
<name>A0A0M2PXW5_PROHO</name>
<sequence length="89" mass="9751">MGLNPSSLEPKPHASRPAQRLGERLLAAGLVSRFQLEMALQEQLSTKKRLGEIVVAKGWVPYAVLEKIAAGMIHNGTKSVRSVKNKITF</sequence>
<dbReference type="InterPro" id="IPR037257">
    <property type="entry name" value="T2SS_E_N_sf"/>
</dbReference>
<protein>
    <submittedName>
        <fullName evidence="1">Uncharacterized protein</fullName>
    </submittedName>
</protein>
<organism evidence="1 2">
    <name type="scientific">Prochlorothrix hollandica PCC 9006 = CALU 1027</name>
    <dbReference type="NCBI Taxonomy" id="317619"/>
    <lineage>
        <taxon>Bacteria</taxon>
        <taxon>Bacillati</taxon>
        <taxon>Cyanobacteriota</taxon>
        <taxon>Cyanophyceae</taxon>
        <taxon>Prochlorotrichales</taxon>
        <taxon>Prochlorotrichaceae</taxon>
        <taxon>Prochlorothrix</taxon>
    </lineage>
</organism>
<dbReference type="RefSeq" id="WP_017713552.1">
    <property type="nucleotide sequence ID" value="NZ_KB235941.1"/>
</dbReference>